<accession>A0A939T4B7</accession>
<reference evidence="2" key="1">
    <citation type="submission" date="2021-03" db="EMBL/GenBank/DDBJ databases">
        <authorList>
            <person name="Kanchanasin P."/>
            <person name="Saeng-In P."/>
            <person name="Phongsopitanun W."/>
            <person name="Yuki M."/>
            <person name="Kudo T."/>
            <person name="Ohkuma M."/>
            <person name="Tanasupawat S."/>
        </authorList>
    </citation>
    <scope>NUCLEOTIDE SEQUENCE</scope>
    <source>
        <strain evidence="2">GKU 128</strain>
    </source>
</reference>
<dbReference type="Proteomes" id="UP000669179">
    <property type="component" value="Unassembled WGS sequence"/>
</dbReference>
<comment type="caution">
    <text evidence="2">The sequence shown here is derived from an EMBL/GenBank/DDBJ whole genome shotgun (WGS) entry which is preliminary data.</text>
</comment>
<evidence type="ECO:0000256" key="1">
    <source>
        <dbReference type="SAM" id="SignalP"/>
    </source>
</evidence>
<feature type="chain" id="PRO_5037841601" description="Secreted protein" evidence="1">
    <location>
        <begin position="29"/>
        <end position="223"/>
    </location>
</feature>
<gene>
    <name evidence="2" type="ORF">J4573_12770</name>
</gene>
<evidence type="ECO:0000313" key="3">
    <source>
        <dbReference type="Proteomes" id="UP000669179"/>
    </source>
</evidence>
<name>A0A939T4B7_9ACTN</name>
<dbReference type="RefSeq" id="WP_208255641.1">
    <property type="nucleotide sequence ID" value="NZ_JAGEOJ010000005.1"/>
</dbReference>
<sequence>MRKLTRNTLAAAAVMAAAVSLTTTSARADDVTFTVSGGTSISGTNYQLPVVARDVQTGAAASCDTGSATGTVKNGSGLSGAGLGSLTSVSLTDSSTPDGACLGPSGITLKLDLQGLPWAFNAVSYNSATGVTSGNLSNVKATLTGSDDCVAHITGPGGGFGQIEGTYTNPATAGDPALLGVTTSNLTIADVNEFCDPNLINQGDTIELDGKFEITPKLTITSP</sequence>
<keyword evidence="3" id="KW-1185">Reference proteome</keyword>
<dbReference type="EMBL" id="JAGEOJ010000005">
    <property type="protein sequence ID" value="MBO2447969.1"/>
    <property type="molecule type" value="Genomic_DNA"/>
</dbReference>
<protein>
    <recommendedName>
        <fullName evidence="4">Secreted protein</fullName>
    </recommendedName>
</protein>
<keyword evidence="1" id="KW-0732">Signal</keyword>
<evidence type="ECO:0008006" key="4">
    <source>
        <dbReference type="Google" id="ProtNLM"/>
    </source>
</evidence>
<feature type="signal peptide" evidence="1">
    <location>
        <begin position="1"/>
        <end position="28"/>
    </location>
</feature>
<proteinExistence type="predicted"/>
<evidence type="ECO:0000313" key="2">
    <source>
        <dbReference type="EMBL" id="MBO2447969.1"/>
    </source>
</evidence>
<dbReference type="AlphaFoldDB" id="A0A939T4B7"/>
<organism evidence="2 3">
    <name type="scientific">Actinomadura barringtoniae</name>
    <dbReference type="NCBI Taxonomy" id="1427535"/>
    <lineage>
        <taxon>Bacteria</taxon>
        <taxon>Bacillati</taxon>
        <taxon>Actinomycetota</taxon>
        <taxon>Actinomycetes</taxon>
        <taxon>Streptosporangiales</taxon>
        <taxon>Thermomonosporaceae</taxon>
        <taxon>Actinomadura</taxon>
    </lineage>
</organism>